<dbReference type="EMBL" id="JAFCNB010000010">
    <property type="protein sequence ID" value="MBP2706021.1"/>
    <property type="molecule type" value="Genomic_DNA"/>
</dbReference>
<evidence type="ECO:0000256" key="2">
    <source>
        <dbReference type="SAM" id="Phobius"/>
    </source>
</evidence>
<feature type="domain" description="Protein-glutamine gamma-glutamyltransferase-like C-terminal" evidence="3">
    <location>
        <begin position="182"/>
        <end position="250"/>
    </location>
</feature>
<keyword evidence="2" id="KW-1133">Transmembrane helix</keyword>
<dbReference type="Pfam" id="PF13559">
    <property type="entry name" value="DUF4129"/>
    <property type="match status" value="1"/>
</dbReference>
<feature type="transmembrane region" description="Helical" evidence="2">
    <location>
        <begin position="25"/>
        <end position="47"/>
    </location>
</feature>
<evidence type="ECO:0000313" key="5">
    <source>
        <dbReference type="Proteomes" id="UP000674234"/>
    </source>
</evidence>
<evidence type="ECO:0000256" key="1">
    <source>
        <dbReference type="SAM" id="MobiDB-lite"/>
    </source>
</evidence>
<dbReference type="Proteomes" id="UP000674234">
    <property type="component" value="Unassembled WGS sequence"/>
</dbReference>
<feature type="transmembrane region" description="Helical" evidence="2">
    <location>
        <begin position="114"/>
        <end position="136"/>
    </location>
</feature>
<evidence type="ECO:0000259" key="3">
    <source>
        <dbReference type="Pfam" id="PF13559"/>
    </source>
</evidence>
<sequence>MGPRRRGRPVAPVERRGPRSPQSPAVTPAAALLPALFAALFAALSAVRPGAPLVAWLAGPGSPVDVGRETARGEAAGELIRAGYQQEPFTDRIRRELAQFLGDLLEGRGGRLSGVISVLVITLVVVVLTVLLLWVLRRMSRDRGDGGDAVFGDGEHTAAEHRAAAERLAAAGSWGDAVRERLRAIARDLEERAIVTPLPGRTATELAAVAGHVLPAHAADLSAAARTFDDVVYGGAPGTREAYLSMTALDERLRTARATVIIDGPAGGSADGAAGGAAGGAARAADVGA</sequence>
<comment type="caution">
    <text evidence="4">The sequence shown here is derived from an EMBL/GenBank/DDBJ whole genome shotgun (WGS) entry which is preliminary data.</text>
</comment>
<reference evidence="4" key="1">
    <citation type="submission" date="2021-02" db="EMBL/GenBank/DDBJ databases">
        <title>Draft genome sequence of Microbispora sp. RL4-1S isolated from rice leaves in Thailand.</title>
        <authorList>
            <person name="Muangham S."/>
            <person name="Duangmal K."/>
        </authorList>
    </citation>
    <scope>NUCLEOTIDE SEQUENCE</scope>
    <source>
        <strain evidence="4">RL4-1S</strain>
    </source>
</reference>
<gene>
    <name evidence="4" type="ORF">JOL79_19620</name>
</gene>
<keyword evidence="5" id="KW-1185">Reference proteome</keyword>
<accession>A0A940WI98</accession>
<keyword evidence="2" id="KW-0812">Transmembrane</keyword>
<proteinExistence type="predicted"/>
<organism evidence="4 5">
    <name type="scientific">Microbispora oryzae</name>
    <dbReference type="NCBI Taxonomy" id="2806554"/>
    <lineage>
        <taxon>Bacteria</taxon>
        <taxon>Bacillati</taxon>
        <taxon>Actinomycetota</taxon>
        <taxon>Actinomycetes</taxon>
        <taxon>Streptosporangiales</taxon>
        <taxon>Streptosporangiaceae</taxon>
        <taxon>Microbispora</taxon>
    </lineage>
</organism>
<evidence type="ECO:0000313" key="4">
    <source>
        <dbReference type="EMBL" id="MBP2706021.1"/>
    </source>
</evidence>
<keyword evidence="2" id="KW-0472">Membrane</keyword>
<protein>
    <submittedName>
        <fullName evidence="4">DUF4129 domain-containing protein</fullName>
    </submittedName>
</protein>
<feature type="region of interest" description="Disordered" evidence="1">
    <location>
        <begin position="1"/>
        <end position="25"/>
    </location>
</feature>
<dbReference type="AlphaFoldDB" id="A0A940WI98"/>
<name>A0A940WI98_9ACTN</name>
<dbReference type="InterPro" id="IPR025403">
    <property type="entry name" value="TgpA-like_C"/>
</dbReference>